<proteinExistence type="inferred from homology"/>
<comment type="similarity">
    <text evidence="2">Belongs to the DedA family.</text>
</comment>
<dbReference type="CDD" id="cd03392">
    <property type="entry name" value="PAP2_like_2"/>
    <property type="match status" value="1"/>
</dbReference>
<dbReference type="STRING" id="1515439.SAMN06265784_11025"/>
<dbReference type="AlphaFoldDB" id="A0A1X7LUS7"/>
<feature type="transmembrane region" description="Helical" evidence="7">
    <location>
        <begin position="404"/>
        <end position="427"/>
    </location>
</feature>
<feature type="domain" description="Phosphatidic acid phosphatase type 2/haloperoxidase" evidence="8">
    <location>
        <begin position="372"/>
        <end position="450"/>
    </location>
</feature>
<feature type="domain" description="LssY-like C-terminal" evidence="10">
    <location>
        <begin position="510"/>
        <end position="628"/>
    </location>
</feature>
<dbReference type="PANTHER" id="PTHR30353:SF15">
    <property type="entry name" value="INNER MEMBRANE PROTEIN YABI"/>
    <property type="match status" value="1"/>
</dbReference>
<feature type="transmembrane region" description="Helical" evidence="7">
    <location>
        <begin position="157"/>
        <end position="178"/>
    </location>
</feature>
<protein>
    <submittedName>
        <fullName evidence="11">Membrane protein DedA, SNARE-associated domain</fullName>
    </submittedName>
</protein>
<dbReference type="Gene3D" id="1.20.144.10">
    <property type="entry name" value="Phosphatidic acid phosphatase type 2/haloperoxidase"/>
    <property type="match status" value="1"/>
</dbReference>
<dbReference type="GO" id="GO:0005886">
    <property type="term" value="C:plasma membrane"/>
    <property type="evidence" value="ECO:0007669"/>
    <property type="project" value="UniProtKB-SubCell"/>
</dbReference>
<evidence type="ECO:0000256" key="4">
    <source>
        <dbReference type="ARBA" id="ARBA00022692"/>
    </source>
</evidence>
<keyword evidence="12" id="KW-1185">Reference proteome</keyword>
<evidence type="ECO:0000256" key="2">
    <source>
        <dbReference type="ARBA" id="ARBA00010792"/>
    </source>
</evidence>
<dbReference type="Proteomes" id="UP000193228">
    <property type="component" value="Unassembled WGS sequence"/>
</dbReference>
<evidence type="ECO:0000256" key="7">
    <source>
        <dbReference type="SAM" id="Phobius"/>
    </source>
</evidence>
<feature type="transmembrane region" description="Helical" evidence="7">
    <location>
        <begin position="340"/>
        <end position="360"/>
    </location>
</feature>
<feature type="transmembrane region" description="Helical" evidence="7">
    <location>
        <begin position="73"/>
        <end position="94"/>
    </location>
</feature>
<evidence type="ECO:0000313" key="11">
    <source>
        <dbReference type="EMBL" id="SMG57656.1"/>
    </source>
</evidence>
<dbReference type="InterPro" id="IPR032818">
    <property type="entry name" value="DedA-like"/>
</dbReference>
<keyword evidence="5 7" id="KW-1133">Transmembrane helix</keyword>
<dbReference type="Pfam" id="PF14067">
    <property type="entry name" value="LssY_C"/>
    <property type="match status" value="1"/>
</dbReference>
<dbReference type="InterPro" id="IPR032816">
    <property type="entry name" value="VTT_dom"/>
</dbReference>
<evidence type="ECO:0000256" key="3">
    <source>
        <dbReference type="ARBA" id="ARBA00022475"/>
    </source>
</evidence>
<evidence type="ECO:0000259" key="10">
    <source>
        <dbReference type="Pfam" id="PF14067"/>
    </source>
</evidence>
<reference evidence="12" key="1">
    <citation type="submission" date="2017-04" db="EMBL/GenBank/DDBJ databases">
        <authorList>
            <person name="Varghese N."/>
            <person name="Submissions S."/>
        </authorList>
    </citation>
    <scope>NUCLEOTIDE SEQUENCE [LARGE SCALE GENOMIC DNA]</scope>
    <source>
        <strain evidence="12">LMG 29540</strain>
    </source>
</reference>
<gene>
    <name evidence="11" type="ORF">SAMN06265784_11025</name>
</gene>
<dbReference type="SUPFAM" id="SSF48317">
    <property type="entry name" value="Acid phosphatase/Vanadium-dependent haloperoxidase"/>
    <property type="match status" value="1"/>
</dbReference>
<dbReference type="Pfam" id="PF09335">
    <property type="entry name" value="VTT_dom"/>
    <property type="match status" value="1"/>
</dbReference>
<feature type="domain" description="VTT" evidence="9">
    <location>
        <begin position="53"/>
        <end position="176"/>
    </location>
</feature>
<dbReference type="InterPro" id="IPR036938">
    <property type="entry name" value="PAP2/HPO_sf"/>
</dbReference>
<feature type="transmembrane region" description="Helical" evidence="7">
    <location>
        <begin position="255"/>
        <end position="276"/>
    </location>
</feature>
<dbReference type="Pfam" id="PF01569">
    <property type="entry name" value="PAP2"/>
    <property type="match status" value="1"/>
</dbReference>
<feature type="transmembrane region" description="Helical" evidence="7">
    <location>
        <begin position="464"/>
        <end position="485"/>
    </location>
</feature>
<dbReference type="InterPro" id="IPR000326">
    <property type="entry name" value="PAP2/HPO"/>
</dbReference>
<feature type="transmembrane region" description="Helical" evidence="7">
    <location>
        <begin position="311"/>
        <end position="333"/>
    </location>
</feature>
<evidence type="ECO:0000259" key="8">
    <source>
        <dbReference type="Pfam" id="PF01569"/>
    </source>
</evidence>
<dbReference type="InterPro" id="IPR025902">
    <property type="entry name" value="LssY-like-C_dom"/>
</dbReference>
<feature type="transmembrane region" description="Helical" evidence="7">
    <location>
        <begin position="184"/>
        <end position="208"/>
    </location>
</feature>
<organism evidence="11 12">
    <name type="scientific">Paraburkholderia susongensis</name>
    <dbReference type="NCBI Taxonomy" id="1515439"/>
    <lineage>
        <taxon>Bacteria</taxon>
        <taxon>Pseudomonadati</taxon>
        <taxon>Pseudomonadota</taxon>
        <taxon>Betaproteobacteria</taxon>
        <taxon>Burkholderiales</taxon>
        <taxon>Burkholderiaceae</taxon>
        <taxon>Paraburkholderia</taxon>
    </lineage>
</organism>
<keyword evidence="6 7" id="KW-0472">Membrane</keyword>
<dbReference type="EMBL" id="FXAT01000010">
    <property type="protein sequence ID" value="SMG57656.1"/>
    <property type="molecule type" value="Genomic_DNA"/>
</dbReference>
<dbReference type="PANTHER" id="PTHR30353">
    <property type="entry name" value="INNER MEMBRANE PROTEIN DEDA-RELATED"/>
    <property type="match status" value="1"/>
</dbReference>
<feature type="transmembrane region" description="Helical" evidence="7">
    <location>
        <begin position="31"/>
        <end position="53"/>
    </location>
</feature>
<evidence type="ECO:0000256" key="6">
    <source>
        <dbReference type="ARBA" id="ARBA00023136"/>
    </source>
</evidence>
<evidence type="ECO:0000256" key="5">
    <source>
        <dbReference type="ARBA" id="ARBA00022989"/>
    </source>
</evidence>
<feature type="transmembrane region" description="Helical" evidence="7">
    <location>
        <begin position="380"/>
        <end position="397"/>
    </location>
</feature>
<evidence type="ECO:0000259" key="9">
    <source>
        <dbReference type="Pfam" id="PF09335"/>
    </source>
</evidence>
<comment type="subcellular location">
    <subcellularLocation>
        <location evidence="1">Cell membrane</location>
        <topology evidence="1">Multi-pass membrane protein</topology>
    </subcellularLocation>
</comment>
<evidence type="ECO:0000313" key="12">
    <source>
        <dbReference type="Proteomes" id="UP000193228"/>
    </source>
</evidence>
<keyword evidence="4 7" id="KW-0812">Transmembrane</keyword>
<accession>A0A1X7LUS7</accession>
<keyword evidence="3" id="KW-1003">Cell membrane</keyword>
<name>A0A1X7LUS7_9BURK</name>
<evidence type="ECO:0000256" key="1">
    <source>
        <dbReference type="ARBA" id="ARBA00004651"/>
    </source>
</evidence>
<sequence>MRECGEHEGAQRSTMEHAYIHLLHLLAGHSAWMLAVVFLAAFLEAIAVIGTFIPGSTAMFLAGALTGTGSLSLAWVFAWAILGAIAGDGMSFWLGGRYKERIVQLWPLSRHPEVLDAGQRFFLKHGSKSVVLARFIGPLRAIVPVVAGMMGMSPLRFYAINLLSALLWAPAHILPGVVFGASVLLAGAVSFRLVVIIAILVCIVWLSFRGAGFLVAHANAWSSAAGRHLGDWACRHPGPLGRMARRLLDPDEPDATNLLVTSLVVLVTGALFFGILGDVVSGDPLTAVDLSVYHFLQSVRTPWGDTVLAKLGTLGSGITLTTLIVTVTLWMLWERRWRTISYWLAAVAFSQLLILGLQLAMRRAPPNELMTSHYVFPSNHVAATVIVYGFLAFLLARRVGKLEGVLVGGASTIIVIVVAFAGVYFGRYWVSDAIGGAALAFGWVAIVALTAIWRHPQPPPQRWFMPLVVLTVVLVSVGVQLGVALPTPPGSAPQPPPVLLTQAAWKLSEWKRLPCYRSDMGGDHKEPLTLQWVSQPASIRDQLRAQGWIEGTDVSAHSLLSLASPDVAAVSLPVLPKLNNGVPSSLVFMRPGESRDERYVLRFWPSGYAVDNGISTTPLWVGSFAYERLSRPSWPLNILRVDRQANPFAARTKSGAGLGATILAEVDCHGVPVSLLVSPME</sequence>
<feature type="transmembrane region" description="Helical" evidence="7">
    <location>
        <begin position="433"/>
        <end position="452"/>
    </location>
</feature>